<reference evidence="4 5" key="1">
    <citation type="submission" date="2019-09" db="EMBL/GenBank/DDBJ databases">
        <authorList>
            <person name="Feng G."/>
        </authorList>
    </citation>
    <scope>NUCLEOTIDE SEQUENCE [LARGE SCALE GENOMIC DNA]</scope>
    <source>
        <strain evidence="3 4">KACC 19283</strain>
        <strain evidence="2 5">KACC 19284</strain>
    </source>
</reference>
<evidence type="ECO:0000313" key="2">
    <source>
        <dbReference type="EMBL" id="KAA9018840.1"/>
    </source>
</evidence>
<accession>A0A5J5I8W7</accession>
<dbReference type="PROSITE" id="PS51257">
    <property type="entry name" value="PROKAR_LIPOPROTEIN"/>
    <property type="match status" value="1"/>
</dbReference>
<gene>
    <name evidence="3" type="ORF">F4U95_07255</name>
    <name evidence="2" type="ORF">F4U96_07305</name>
</gene>
<dbReference type="AlphaFoldDB" id="A0A5J5I8W7"/>
<evidence type="ECO:0000313" key="4">
    <source>
        <dbReference type="Proteomes" id="UP000325933"/>
    </source>
</evidence>
<proteinExistence type="predicted"/>
<evidence type="ECO:0000313" key="3">
    <source>
        <dbReference type="EMBL" id="KAA9031413.1"/>
    </source>
</evidence>
<feature type="signal peptide" evidence="1">
    <location>
        <begin position="1"/>
        <end position="21"/>
    </location>
</feature>
<dbReference type="Proteomes" id="UP000325933">
    <property type="component" value="Unassembled WGS sequence"/>
</dbReference>
<organism evidence="3 4">
    <name type="scientific">Sphingobium limneticum</name>
    <dbReference type="NCBI Taxonomy" id="1007511"/>
    <lineage>
        <taxon>Bacteria</taxon>
        <taxon>Pseudomonadati</taxon>
        <taxon>Pseudomonadota</taxon>
        <taxon>Alphaproteobacteria</taxon>
        <taxon>Sphingomonadales</taxon>
        <taxon>Sphingomonadaceae</taxon>
        <taxon>Sphingobium</taxon>
    </lineage>
</organism>
<feature type="chain" id="PRO_5023828589" evidence="1">
    <location>
        <begin position="22"/>
        <end position="167"/>
    </location>
</feature>
<keyword evidence="5" id="KW-1185">Reference proteome</keyword>
<keyword evidence="1" id="KW-0732">Signal</keyword>
<dbReference type="RefSeq" id="WP_150425154.1">
    <property type="nucleotide sequence ID" value="NZ_VYQA01000004.1"/>
</dbReference>
<comment type="caution">
    <text evidence="3">The sequence shown here is derived from an EMBL/GenBank/DDBJ whole genome shotgun (WGS) entry which is preliminary data.</text>
</comment>
<name>A0A5J5I8W7_9SPHN</name>
<dbReference type="EMBL" id="VYQB01000004">
    <property type="protein sequence ID" value="KAA9018840.1"/>
    <property type="molecule type" value="Genomic_DNA"/>
</dbReference>
<evidence type="ECO:0000313" key="5">
    <source>
        <dbReference type="Proteomes" id="UP000326364"/>
    </source>
</evidence>
<dbReference type="EMBL" id="VYQA01000004">
    <property type="protein sequence ID" value="KAA9031413.1"/>
    <property type="molecule type" value="Genomic_DNA"/>
</dbReference>
<evidence type="ECO:0000256" key="1">
    <source>
        <dbReference type="SAM" id="SignalP"/>
    </source>
</evidence>
<protein>
    <submittedName>
        <fullName evidence="3">Uncharacterized protein</fullName>
    </submittedName>
</protein>
<dbReference type="Proteomes" id="UP000326364">
    <property type="component" value="Unassembled WGS sequence"/>
</dbReference>
<sequence>MRKFSSALLMLPLLLVTACNPAPDKQNDQPGVVTNILDQTLPNMEAAPANGITPVEATPAVKAPPPAAAPDGLIPTAMQGRWAGAAERCGDKTAALELTVMPDQLLFHESVGTVKQVTQDADGRAAVEAAFTGEGQSWTRTLALTLSKDGKALTVVNDGTAVTRKRC</sequence>